<dbReference type="PANTHER" id="PTHR45125:SF40">
    <property type="entry name" value="OS06G0117800 PROTEIN"/>
    <property type="match status" value="1"/>
</dbReference>
<dbReference type="EMBL" id="CM029048">
    <property type="protein sequence ID" value="KAG2576310.1"/>
    <property type="molecule type" value="Genomic_DNA"/>
</dbReference>
<organism evidence="3 4">
    <name type="scientific">Panicum virgatum</name>
    <name type="common">Blackwell switchgrass</name>
    <dbReference type="NCBI Taxonomy" id="38727"/>
    <lineage>
        <taxon>Eukaryota</taxon>
        <taxon>Viridiplantae</taxon>
        <taxon>Streptophyta</taxon>
        <taxon>Embryophyta</taxon>
        <taxon>Tracheophyta</taxon>
        <taxon>Spermatophyta</taxon>
        <taxon>Magnoliopsida</taxon>
        <taxon>Liliopsida</taxon>
        <taxon>Poales</taxon>
        <taxon>Poaceae</taxon>
        <taxon>PACMAD clade</taxon>
        <taxon>Panicoideae</taxon>
        <taxon>Panicodae</taxon>
        <taxon>Paniceae</taxon>
        <taxon>Panicinae</taxon>
        <taxon>Panicum</taxon>
        <taxon>Panicum sect. Hiantes</taxon>
    </lineage>
</organism>
<proteinExistence type="predicted"/>
<name>A0A8T0QTG5_PANVG</name>
<evidence type="ECO:0000313" key="3">
    <source>
        <dbReference type="EMBL" id="KAG2576310.1"/>
    </source>
</evidence>
<evidence type="ECO:0000313" key="4">
    <source>
        <dbReference type="Proteomes" id="UP000823388"/>
    </source>
</evidence>
<reference evidence="3" key="1">
    <citation type="submission" date="2020-05" db="EMBL/GenBank/DDBJ databases">
        <title>WGS assembly of Panicum virgatum.</title>
        <authorList>
            <person name="Lovell J.T."/>
            <person name="Jenkins J."/>
            <person name="Shu S."/>
            <person name="Juenger T.E."/>
            <person name="Schmutz J."/>
        </authorList>
    </citation>
    <scope>NUCLEOTIDE SEQUENCE</scope>
    <source>
        <strain evidence="3">AP13</strain>
    </source>
</reference>
<protein>
    <recommendedName>
        <fullName evidence="2">No apical meristem-associated C-terminal domain-containing protein</fullName>
    </recommendedName>
</protein>
<evidence type="ECO:0000256" key="1">
    <source>
        <dbReference type="SAM" id="MobiDB-lite"/>
    </source>
</evidence>
<dbReference type="AlphaFoldDB" id="A0A8T0QTG5"/>
<feature type="domain" description="No apical meristem-associated C-terminal" evidence="2">
    <location>
        <begin position="187"/>
        <end position="362"/>
    </location>
</feature>
<dbReference type="OrthoDB" id="662928at2759"/>
<dbReference type="Pfam" id="PF14303">
    <property type="entry name" value="NAM-associated"/>
    <property type="match status" value="1"/>
</dbReference>
<gene>
    <name evidence="3" type="ORF">PVAP13_6NG016570</name>
</gene>
<keyword evidence="4" id="KW-1185">Reference proteome</keyword>
<sequence>MDNQFNSEEWSLPMSSTMKELEKYNLTGAFTGSMHNMGVPIQLVCPAVTASCHHRPTEDPEVQEVDMSQVSNNKCKKKVAQRGRSFTKEEDRAICSVFLHVSTDAIIGINQSVVGYYTRMHQHFMENIEVSSNRTKISIENRWTTIQRAVNKFCGFYAAIERMNESGNNEQDRINDAIRMYEEIEPWQFHHCWVILRGEPKWHVKMAECNTGQRVNRKHSLKGSEIDINSMQTDSALPERPEGRDSAKKRSRVMTDTSSSSTAVEMLQKMNERGEKNDDKEDQLRQEMFQMERERLELLKLNWEKKWAAWEKKWTVMESNAKLRQNEYELNQWNADLIVMSQDLDKLAPPLRAMYEQKQMEIMKRRGISTPPTSES</sequence>
<dbReference type="Proteomes" id="UP000823388">
    <property type="component" value="Chromosome 6N"/>
</dbReference>
<dbReference type="PANTHER" id="PTHR45125">
    <property type="entry name" value="F21J9.4-RELATED"/>
    <property type="match status" value="1"/>
</dbReference>
<feature type="region of interest" description="Disordered" evidence="1">
    <location>
        <begin position="217"/>
        <end position="262"/>
    </location>
</feature>
<accession>A0A8T0QTG5</accession>
<comment type="caution">
    <text evidence="3">The sequence shown here is derived from an EMBL/GenBank/DDBJ whole genome shotgun (WGS) entry which is preliminary data.</text>
</comment>
<dbReference type="InterPro" id="IPR029466">
    <property type="entry name" value="NAM-associated_C"/>
</dbReference>
<evidence type="ECO:0000259" key="2">
    <source>
        <dbReference type="Pfam" id="PF14303"/>
    </source>
</evidence>
<feature type="compositionally biased region" description="Basic and acidic residues" evidence="1">
    <location>
        <begin position="237"/>
        <end position="248"/>
    </location>
</feature>